<protein>
    <submittedName>
        <fullName evidence="10">ABC transporter permease</fullName>
    </submittedName>
</protein>
<sequence>MIFNLDHWLEIWQTVRKNKLRTALTMFSIAWGIFMLILLLAAGRGLENGVRYQFRDDAANSIWITPRITGEPFRGLKAGRSVNLTIEDYEMVRDTIPGVEHITARFNLRGNFLVRNGLQFSRFPIRSVHPGHKYLEKTEMRRGRFLNERDIDERRKVAVIGNRVVDTLFKQTDPIGQWIDINGIQYKVVGVFTDVGGVGEQRMIYIPITTGQAAYGGANRIHRLMFTMGDADLEESKRIEQNVRNLLAERHVYSPDDPRAIRLFNHVENYQRFLQLFQGIALFIWIVGIGTIIAGIVGVGNIMLISVKERTKEIGLRKAIGAPPSDIIGLFLLESMTLTVLAGYIGLVAGIGTVELVQHVLGTMGNPPEFFRDPHVDVHAAAGAALILVLAGVVAGLIPARRAAAIDPIVALRDE</sequence>
<comment type="subcellular location">
    <subcellularLocation>
        <location evidence="1">Cell membrane</location>
        <topology evidence="1">Multi-pass membrane protein</topology>
    </subcellularLocation>
</comment>
<dbReference type="GO" id="GO:0022857">
    <property type="term" value="F:transmembrane transporter activity"/>
    <property type="evidence" value="ECO:0007669"/>
    <property type="project" value="TreeGrafter"/>
</dbReference>
<proteinExistence type="inferred from homology"/>
<keyword evidence="5 7" id="KW-0472">Membrane</keyword>
<evidence type="ECO:0000259" key="8">
    <source>
        <dbReference type="Pfam" id="PF02687"/>
    </source>
</evidence>
<dbReference type="PANTHER" id="PTHR30572:SF4">
    <property type="entry name" value="ABC TRANSPORTER PERMEASE YTRF"/>
    <property type="match status" value="1"/>
</dbReference>
<evidence type="ECO:0000313" key="11">
    <source>
        <dbReference type="Proteomes" id="UP000664417"/>
    </source>
</evidence>
<feature type="transmembrane region" description="Helical" evidence="7">
    <location>
        <begin position="282"/>
        <end position="307"/>
    </location>
</feature>
<dbReference type="Proteomes" id="UP000664417">
    <property type="component" value="Unassembled WGS sequence"/>
</dbReference>
<feature type="domain" description="MacB-like periplasmic core" evidence="9">
    <location>
        <begin position="22"/>
        <end position="228"/>
    </location>
</feature>
<feature type="transmembrane region" description="Helical" evidence="7">
    <location>
        <begin position="327"/>
        <end position="351"/>
    </location>
</feature>
<dbReference type="EMBL" id="JAFREP010000038">
    <property type="protein sequence ID" value="MBO1322494.1"/>
    <property type="molecule type" value="Genomic_DNA"/>
</dbReference>
<comment type="similarity">
    <text evidence="6">Belongs to the ABC-4 integral membrane protein family.</text>
</comment>
<evidence type="ECO:0000256" key="2">
    <source>
        <dbReference type="ARBA" id="ARBA00022475"/>
    </source>
</evidence>
<evidence type="ECO:0000313" key="10">
    <source>
        <dbReference type="EMBL" id="MBO1322494.1"/>
    </source>
</evidence>
<dbReference type="Pfam" id="PF02687">
    <property type="entry name" value="FtsX"/>
    <property type="match status" value="1"/>
</dbReference>
<feature type="transmembrane region" description="Helical" evidence="7">
    <location>
        <begin position="20"/>
        <end position="42"/>
    </location>
</feature>
<evidence type="ECO:0000256" key="4">
    <source>
        <dbReference type="ARBA" id="ARBA00022989"/>
    </source>
</evidence>
<evidence type="ECO:0000256" key="5">
    <source>
        <dbReference type="ARBA" id="ARBA00023136"/>
    </source>
</evidence>
<evidence type="ECO:0000256" key="7">
    <source>
        <dbReference type="SAM" id="Phobius"/>
    </source>
</evidence>
<dbReference type="InterPro" id="IPR050250">
    <property type="entry name" value="Macrolide_Exporter_MacB"/>
</dbReference>
<reference evidence="10" key="1">
    <citation type="submission" date="2021-03" db="EMBL/GenBank/DDBJ databases">
        <authorList>
            <person name="Wang G."/>
        </authorList>
    </citation>
    <scope>NUCLEOTIDE SEQUENCE</scope>
    <source>
        <strain evidence="10">KCTC 12899</strain>
    </source>
</reference>
<dbReference type="PANTHER" id="PTHR30572">
    <property type="entry name" value="MEMBRANE COMPONENT OF TRANSPORTER-RELATED"/>
    <property type="match status" value="1"/>
</dbReference>
<keyword evidence="4 7" id="KW-1133">Transmembrane helix</keyword>
<name>A0A8J7QE38_9BACT</name>
<keyword evidence="2" id="KW-1003">Cell membrane</keyword>
<evidence type="ECO:0000256" key="3">
    <source>
        <dbReference type="ARBA" id="ARBA00022692"/>
    </source>
</evidence>
<comment type="caution">
    <text evidence="10">The sequence shown here is derived from an EMBL/GenBank/DDBJ whole genome shotgun (WGS) entry which is preliminary data.</text>
</comment>
<evidence type="ECO:0000256" key="1">
    <source>
        <dbReference type="ARBA" id="ARBA00004651"/>
    </source>
</evidence>
<keyword evidence="3 7" id="KW-0812">Transmembrane</keyword>
<organism evidence="10 11">
    <name type="scientific">Acanthopleuribacter pedis</name>
    <dbReference type="NCBI Taxonomy" id="442870"/>
    <lineage>
        <taxon>Bacteria</taxon>
        <taxon>Pseudomonadati</taxon>
        <taxon>Acidobacteriota</taxon>
        <taxon>Holophagae</taxon>
        <taxon>Acanthopleuribacterales</taxon>
        <taxon>Acanthopleuribacteraceae</taxon>
        <taxon>Acanthopleuribacter</taxon>
    </lineage>
</organism>
<dbReference type="InterPro" id="IPR025857">
    <property type="entry name" value="MacB_PCD"/>
</dbReference>
<dbReference type="InterPro" id="IPR003838">
    <property type="entry name" value="ABC3_permease_C"/>
</dbReference>
<gene>
    <name evidence="10" type="ORF">J3U88_28735</name>
</gene>
<dbReference type="Pfam" id="PF12704">
    <property type="entry name" value="MacB_PCD"/>
    <property type="match status" value="1"/>
</dbReference>
<evidence type="ECO:0000259" key="9">
    <source>
        <dbReference type="Pfam" id="PF12704"/>
    </source>
</evidence>
<dbReference type="RefSeq" id="WP_207862467.1">
    <property type="nucleotide sequence ID" value="NZ_JAFREP010000038.1"/>
</dbReference>
<feature type="transmembrane region" description="Helical" evidence="7">
    <location>
        <begin position="378"/>
        <end position="398"/>
    </location>
</feature>
<keyword evidence="11" id="KW-1185">Reference proteome</keyword>
<feature type="domain" description="ABC3 transporter permease C-terminal" evidence="8">
    <location>
        <begin position="286"/>
        <end position="408"/>
    </location>
</feature>
<accession>A0A8J7QE38</accession>
<dbReference type="AlphaFoldDB" id="A0A8J7QE38"/>
<evidence type="ECO:0000256" key="6">
    <source>
        <dbReference type="ARBA" id="ARBA00038076"/>
    </source>
</evidence>
<dbReference type="GO" id="GO:0005886">
    <property type="term" value="C:plasma membrane"/>
    <property type="evidence" value="ECO:0007669"/>
    <property type="project" value="UniProtKB-SubCell"/>
</dbReference>